<keyword evidence="9" id="KW-1185">Reference proteome</keyword>
<evidence type="ECO:0000256" key="5">
    <source>
        <dbReference type="ARBA" id="ARBA00023136"/>
    </source>
</evidence>
<evidence type="ECO:0000256" key="2">
    <source>
        <dbReference type="ARBA" id="ARBA00006779"/>
    </source>
</evidence>
<dbReference type="Proteomes" id="UP001445335">
    <property type="component" value="Unassembled WGS sequence"/>
</dbReference>
<sequence length="296" mass="32937">MEGNMRARPTMFDDLAALPDWWQKIDEDPAWQKYSFTGLAVGYGVLALVALVQLVRIQMRVPQFGWTTQKVFHLLNAFVCILRCVVLAMRDEVQTLRPPALQAVLLDLPGLLFFSTYTLLVLFWAEIYHQARSLSTGALRPAFLAFNALVYAAEVALWLVAGLVHGDNVAGLVRVMSCAFLAVVSLAAAAGFLIYGGRLFLMLRRFPIESRGRRKKLYEVGCVTAVCSACFTLRALIVAWSAVDAEDADLDVLDHPLLNFVYYAACELLPSALVLYILRKLPPRPAAQGYQQIPVR</sequence>
<reference evidence="8 9" key="1">
    <citation type="journal article" date="2024" name="Nat. Commun.">
        <title>Phylogenomics reveals the evolutionary origins of lichenization in chlorophyte algae.</title>
        <authorList>
            <person name="Puginier C."/>
            <person name="Libourel C."/>
            <person name="Otte J."/>
            <person name="Skaloud P."/>
            <person name="Haon M."/>
            <person name="Grisel S."/>
            <person name="Petersen M."/>
            <person name="Berrin J.G."/>
            <person name="Delaux P.M."/>
            <person name="Dal Grande F."/>
            <person name="Keller J."/>
        </authorList>
    </citation>
    <scope>NUCLEOTIDE SEQUENCE [LARGE SCALE GENOMIC DNA]</scope>
    <source>
        <strain evidence="8 9">SAG 245.80</strain>
    </source>
</reference>
<keyword evidence="5 6" id="KW-0472">Membrane</keyword>
<dbReference type="InterPro" id="IPR040226">
    <property type="entry name" value="THH1/TOM1/TOM3"/>
</dbReference>
<dbReference type="GO" id="GO:0012505">
    <property type="term" value="C:endomembrane system"/>
    <property type="evidence" value="ECO:0007669"/>
    <property type="project" value="UniProtKB-SubCell"/>
</dbReference>
<evidence type="ECO:0000256" key="6">
    <source>
        <dbReference type="SAM" id="Phobius"/>
    </source>
</evidence>
<feature type="domain" description="THH1/TOM1/TOM3" evidence="7">
    <location>
        <begin position="19"/>
        <end position="293"/>
    </location>
</feature>
<evidence type="ECO:0000313" key="8">
    <source>
        <dbReference type="EMBL" id="KAK9846564.1"/>
    </source>
</evidence>
<feature type="transmembrane region" description="Helical" evidence="6">
    <location>
        <begin position="172"/>
        <end position="196"/>
    </location>
</feature>
<name>A0AAW1SJB0_9CHLO</name>
<feature type="transmembrane region" description="Helical" evidence="6">
    <location>
        <begin position="137"/>
        <end position="160"/>
    </location>
</feature>
<comment type="similarity">
    <text evidence="2">Belongs to the plant tobamovirus multiplication TOM1 protein family.</text>
</comment>
<dbReference type="PANTHER" id="PTHR31142">
    <property type="entry name" value="TOBAMOVIRUS MULTIPLICATION PROTEIN 1-LIKE ISOFORM X1"/>
    <property type="match status" value="1"/>
</dbReference>
<dbReference type="InterPro" id="IPR009457">
    <property type="entry name" value="THH1/TOM1/TOM3_dom"/>
</dbReference>
<evidence type="ECO:0000256" key="3">
    <source>
        <dbReference type="ARBA" id="ARBA00022692"/>
    </source>
</evidence>
<feature type="transmembrane region" description="Helical" evidence="6">
    <location>
        <begin position="217"/>
        <end position="240"/>
    </location>
</feature>
<evidence type="ECO:0000256" key="1">
    <source>
        <dbReference type="ARBA" id="ARBA00004127"/>
    </source>
</evidence>
<keyword evidence="3 6" id="KW-0812">Transmembrane</keyword>
<dbReference type="Pfam" id="PF06454">
    <property type="entry name" value="THH1_TOM1-3_dom"/>
    <property type="match status" value="1"/>
</dbReference>
<protein>
    <recommendedName>
        <fullName evidence="7">THH1/TOM1/TOM3 domain-containing protein</fullName>
    </recommendedName>
</protein>
<keyword evidence="4 6" id="KW-1133">Transmembrane helix</keyword>
<comment type="subcellular location">
    <subcellularLocation>
        <location evidence="1">Endomembrane system</location>
        <topology evidence="1">Multi-pass membrane protein</topology>
    </subcellularLocation>
</comment>
<feature type="transmembrane region" description="Helical" evidence="6">
    <location>
        <begin position="71"/>
        <end position="89"/>
    </location>
</feature>
<evidence type="ECO:0000256" key="4">
    <source>
        <dbReference type="ARBA" id="ARBA00022989"/>
    </source>
</evidence>
<proteinExistence type="inferred from homology"/>
<gene>
    <name evidence="8" type="ORF">WJX81_006623</name>
</gene>
<organism evidence="8 9">
    <name type="scientific">Elliptochloris bilobata</name>
    <dbReference type="NCBI Taxonomy" id="381761"/>
    <lineage>
        <taxon>Eukaryota</taxon>
        <taxon>Viridiplantae</taxon>
        <taxon>Chlorophyta</taxon>
        <taxon>core chlorophytes</taxon>
        <taxon>Trebouxiophyceae</taxon>
        <taxon>Trebouxiophyceae incertae sedis</taxon>
        <taxon>Elliptochloris clade</taxon>
        <taxon>Elliptochloris</taxon>
    </lineage>
</organism>
<dbReference type="AlphaFoldDB" id="A0AAW1SJB0"/>
<evidence type="ECO:0000259" key="7">
    <source>
        <dbReference type="Pfam" id="PF06454"/>
    </source>
</evidence>
<dbReference type="PANTHER" id="PTHR31142:SF3">
    <property type="entry name" value="THH1_TOM1_TOM3 DOMAIN-CONTAINING PROTEIN"/>
    <property type="match status" value="1"/>
</dbReference>
<feature type="transmembrane region" description="Helical" evidence="6">
    <location>
        <begin position="260"/>
        <end position="278"/>
    </location>
</feature>
<feature type="transmembrane region" description="Helical" evidence="6">
    <location>
        <begin position="101"/>
        <end position="125"/>
    </location>
</feature>
<evidence type="ECO:0000313" key="9">
    <source>
        <dbReference type="Proteomes" id="UP001445335"/>
    </source>
</evidence>
<dbReference type="EMBL" id="JALJOU010000001">
    <property type="protein sequence ID" value="KAK9846564.1"/>
    <property type="molecule type" value="Genomic_DNA"/>
</dbReference>
<feature type="transmembrane region" description="Helical" evidence="6">
    <location>
        <begin position="36"/>
        <end position="59"/>
    </location>
</feature>
<comment type="caution">
    <text evidence="8">The sequence shown here is derived from an EMBL/GenBank/DDBJ whole genome shotgun (WGS) entry which is preliminary data.</text>
</comment>
<accession>A0AAW1SJB0</accession>